<evidence type="ECO:0000256" key="6">
    <source>
        <dbReference type="ARBA" id="ARBA00023242"/>
    </source>
</evidence>
<dbReference type="InterPro" id="IPR001138">
    <property type="entry name" value="Zn2Cys6_DnaBD"/>
</dbReference>
<reference evidence="8 9" key="1">
    <citation type="submission" date="2024-09" db="EMBL/GenBank/DDBJ databases">
        <title>T2T genomes of carrot and Alternaria dauci and their utility for understanding host-pathogen interaction during carrot leaf blight disease.</title>
        <authorList>
            <person name="Liu W."/>
            <person name="Xu S."/>
            <person name="Ou C."/>
            <person name="Liu X."/>
            <person name="Zhuang F."/>
            <person name="Deng X.W."/>
        </authorList>
    </citation>
    <scope>NUCLEOTIDE SEQUENCE [LARGE SCALE GENOMIC DNA]</scope>
    <source>
        <strain evidence="8 9">A2016</strain>
    </source>
</reference>
<proteinExistence type="predicted"/>
<dbReference type="SMART" id="SM00066">
    <property type="entry name" value="GAL4"/>
    <property type="match status" value="1"/>
</dbReference>
<sequence>MSSQSSLAFQSRKHHAKVKTGCRTCKVRHVKCDETKPKCLKCTSTGRKCEGYEASLGGFKVHIWNSSQASRPQNAITALDGLGDGARFLEFYYHCARPALSTSFDKEFWSRISIQMAHSEPAMLGRSHGGGIVLA</sequence>
<dbReference type="InterPro" id="IPR036864">
    <property type="entry name" value="Zn2-C6_fun-type_DNA-bd_sf"/>
</dbReference>
<evidence type="ECO:0000256" key="4">
    <source>
        <dbReference type="ARBA" id="ARBA00023125"/>
    </source>
</evidence>
<accession>A0ABR3UQ64</accession>
<evidence type="ECO:0000313" key="8">
    <source>
        <dbReference type="EMBL" id="KAL1797969.1"/>
    </source>
</evidence>
<gene>
    <name evidence="8" type="ORF">ACET3X_004575</name>
</gene>
<comment type="caution">
    <text evidence="8">The sequence shown here is derived from an EMBL/GenBank/DDBJ whole genome shotgun (WGS) entry which is preliminary data.</text>
</comment>
<keyword evidence="5" id="KW-0804">Transcription</keyword>
<dbReference type="InterPro" id="IPR052360">
    <property type="entry name" value="Transcr_Regulatory_Proteins"/>
</dbReference>
<evidence type="ECO:0000256" key="1">
    <source>
        <dbReference type="ARBA" id="ARBA00022723"/>
    </source>
</evidence>
<dbReference type="Pfam" id="PF00172">
    <property type="entry name" value="Zn_clus"/>
    <property type="match status" value="1"/>
</dbReference>
<dbReference type="GeneID" id="96084897"/>
<dbReference type="PANTHER" id="PTHR36206:SF4">
    <property type="entry name" value="HYPOTHETICAL CONSERVED PROTEIN (EUROFUNG)-RELATED"/>
    <property type="match status" value="1"/>
</dbReference>
<evidence type="ECO:0000256" key="2">
    <source>
        <dbReference type="ARBA" id="ARBA00022833"/>
    </source>
</evidence>
<dbReference type="PANTHER" id="PTHR36206">
    <property type="entry name" value="ASPERCRYPTIN BIOSYNTHESIS CLUSTER-SPECIFIC TRANSCRIPTION REGULATOR ATNN-RELATED"/>
    <property type="match status" value="1"/>
</dbReference>
<keyword evidence="1" id="KW-0479">Metal-binding</keyword>
<protein>
    <recommendedName>
        <fullName evidence="7">Zn(2)-C6 fungal-type domain-containing protein</fullName>
    </recommendedName>
</protein>
<dbReference type="Proteomes" id="UP001578633">
    <property type="component" value="Chromosome 3"/>
</dbReference>
<dbReference type="RefSeq" id="XP_069308553.1">
    <property type="nucleotide sequence ID" value="XM_069450794.1"/>
</dbReference>
<dbReference type="CDD" id="cd00067">
    <property type="entry name" value="GAL4"/>
    <property type="match status" value="1"/>
</dbReference>
<evidence type="ECO:0000313" key="9">
    <source>
        <dbReference type="Proteomes" id="UP001578633"/>
    </source>
</evidence>
<feature type="domain" description="Zn(2)-C6 fungal-type" evidence="7">
    <location>
        <begin position="21"/>
        <end position="49"/>
    </location>
</feature>
<evidence type="ECO:0000259" key="7">
    <source>
        <dbReference type="PROSITE" id="PS50048"/>
    </source>
</evidence>
<dbReference type="PROSITE" id="PS50048">
    <property type="entry name" value="ZN2_CY6_FUNGAL_2"/>
    <property type="match status" value="1"/>
</dbReference>
<keyword evidence="2" id="KW-0862">Zinc</keyword>
<evidence type="ECO:0000256" key="3">
    <source>
        <dbReference type="ARBA" id="ARBA00023015"/>
    </source>
</evidence>
<keyword evidence="9" id="KW-1185">Reference proteome</keyword>
<name>A0ABR3UQ64_9PLEO</name>
<evidence type="ECO:0000256" key="5">
    <source>
        <dbReference type="ARBA" id="ARBA00023163"/>
    </source>
</evidence>
<dbReference type="EMBL" id="JBHGVX010000003">
    <property type="protein sequence ID" value="KAL1797969.1"/>
    <property type="molecule type" value="Genomic_DNA"/>
</dbReference>
<organism evidence="8 9">
    <name type="scientific">Alternaria dauci</name>
    <dbReference type="NCBI Taxonomy" id="48095"/>
    <lineage>
        <taxon>Eukaryota</taxon>
        <taxon>Fungi</taxon>
        <taxon>Dikarya</taxon>
        <taxon>Ascomycota</taxon>
        <taxon>Pezizomycotina</taxon>
        <taxon>Dothideomycetes</taxon>
        <taxon>Pleosporomycetidae</taxon>
        <taxon>Pleosporales</taxon>
        <taxon>Pleosporineae</taxon>
        <taxon>Pleosporaceae</taxon>
        <taxon>Alternaria</taxon>
        <taxon>Alternaria sect. Porri</taxon>
    </lineage>
</organism>
<dbReference type="PROSITE" id="PS00463">
    <property type="entry name" value="ZN2_CY6_FUNGAL_1"/>
    <property type="match status" value="1"/>
</dbReference>
<dbReference type="Gene3D" id="4.10.240.10">
    <property type="entry name" value="Zn(2)-C6 fungal-type DNA-binding domain"/>
    <property type="match status" value="1"/>
</dbReference>
<keyword evidence="4" id="KW-0238">DNA-binding</keyword>
<keyword evidence="3" id="KW-0805">Transcription regulation</keyword>
<keyword evidence="6" id="KW-0539">Nucleus</keyword>
<dbReference type="SUPFAM" id="SSF57701">
    <property type="entry name" value="Zn2/Cys6 DNA-binding domain"/>
    <property type="match status" value="1"/>
</dbReference>